<keyword evidence="3" id="KW-1185">Reference proteome</keyword>
<accession>A0A1X6P6F6</accession>
<sequence length="331" mass="35469">MPRARAAPRALSHHGYDSPHGRGAAVTHHGHDGPRGHEPPSAVVSAGRAAFVPGPAPPSRPRGGTGGGCTTRQRARGASGRSRPRRLTWCRPSATLARPYTGGRRLVASAGVSSRPRRAPAAPLKARGGVVGLPPPPAAAGVEQGGCDERLAPPRCCERRRAVIAAVAPVAVIGITAATSRHFPLSPSAPSARWRPRPTPQRTRPGGLPCWSYHPCPTRYGRRRPTTSSARLRRRAWCPSCGRTGTRWRTATRASSRGSSRSAASRSSMPFSVCLTRPSTGGQSVGSRYQTTRCLCSGCLGRARRSCTSCSRRIRSFWRPTRSKWRTPPRF</sequence>
<dbReference type="AlphaFoldDB" id="A0A1X6P6F6"/>
<name>A0A1X6P6F6_PORUM</name>
<reference evidence="2 3" key="1">
    <citation type="submission" date="2017-03" db="EMBL/GenBank/DDBJ databases">
        <title>WGS assembly of Porphyra umbilicalis.</title>
        <authorList>
            <person name="Brawley S.H."/>
            <person name="Blouin N.A."/>
            <person name="Ficko-Blean E."/>
            <person name="Wheeler G.L."/>
            <person name="Lohr M."/>
            <person name="Goodson H.V."/>
            <person name="Jenkins J.W."/>
            <person name="Blaby-Haas C.E."/>
            <person name="Helliwell K.E."/>
            <person name="Chan C."/>
            <person name="Marriage T."/>
            <person name="Bhattacharya D."/>
            <person name="Klein A.S."/>
            <person name="Badis Y."/>
            <person name="Brodie J."/>
            <person name="Cao Y."/>
            <person name="Collen J."/>
            <person name="Dittami S.M."/>
            <person name="Gachon C.M."/>
            <person name="Green B.R."/>
            <person name="Karpowicz S."/>
            <person name="Kim J.W."/>
            <person name="Kudahl U."/>
            <person name="Lin S."/>
            <person name="Michel G."/>
            <person name="Mittag M."/>
            <person name="Olson B.J."/>
            <person name="Pangilinan J."/>
            <person name="Peng Y."/>
            <person name="Qiu H."/>
            <person name="Shu S."/>
            <person name="Singer J.T."/>
            <person name="Smith A.G."/>
            <person name="Sprecher B.N."/>
            <person name="Wagner V."/>
            <person name="Wang W."/>
            <person name="Wang Z.-Y."/>
            <person name="Yan J."/>
            <person name="Yarish C."/>
            <person name="Zoeuner-Riek S."/>
            <person name="Zhuang Y."/>
            <person name="Zou Y."/>
            <person name="Lindquist E.A."/>
            <person name="Grimwood J."/>
            <person name="Barry K."/>
            <person name="Rokhsar D.S."/>
            <person name="Schmutz J."/>
            <person name="Stiller J.W."/>
            <person name="Grossman A.R."/>
            <person name="Prochnik S.E."/>
        </authorList>
    </citation>
    <scope>NUCLEOTIDE SEQUENCE [LARGE SCALE GENOMIC DNA]</scope>
    <source>
        <strain evidence="2">4086291</strain>
    </source>
</reference>
<feature type="region of interest" description="Disordered" evidence="1">
    <location>
        <begin position="109"/>
        <end position="132"/>
    </location>
</feature>
<proteinExistence type="predicted"/>
<organism evidence="2 3">
    <name type="scientific">Porphyra umbilicalis</name>
    <name type="common">Purple laver</name>
    <name type="synonym">Red alga</name>
    <dbReference type="NCBI Taxonomy" id="2786"/>
    <lineage>
        <taxon>Eukaryota</taxon>
        <taxon>Rhodophyta</taxon>
        <taxon>Bangiophyceae</taxon>
        <taxon>Bangiales</taxon>
        <taxon>Bangiaceae</taxon>
        <taxon>Porphyra</taxon>
    </lineage>
</organism>
<evidence type="ECO:0000313" key="3">
    <source>
        <dbReference type="Proteomes" id="UP000218209"/>
    </source>
</evidence>
<feature type="compositionally biased region" description="Basic and acidic residues" evidence="1">
    <location>
        <begin position="29"/>
        <end position="38"/>
    </location>
</feature>
<feature type="compositionally biased region" description="Low complexity" evidence="1">
    <location>
        <begin position="70"/>
        <end position="81"/>
    </location>
</feature>
<feature type="compositionally biased region" description="Low complexity" evidence="1">
    <location>
        <begin position="109"/>
        <end position="128"/>
    </location>
</feature>
<feature type="compositionally biased region" description="Low complexity" evidence="1">
    <location>
        <begin position="184"/>
        <end position="193"/>
    </location>
</feature>
<protein>
    <submittedName>
        <fullName evidence="2">Uncharacterized protein</fullName>
    </submittedName>
</protein>
<evidence type="ECO:0000256" key="1">
    <source>
        <dbReference type="SAM" id="MobiDB-lite"/>
    </source>
</evidence>
<feature type="region of interest" description="Disordered" evidence="1">
    <location>
        <begin position="184"/>
        <end position="206"/>
    </location>
</feature>
<feature type="region of interest" description="Disordered" evidence="1">
    <location>
        <begin position="1"/>
        <end position="85"/>
    </location>
</feature>
<dbReference type="EMBL" id="KV918864">
    <property type="protein sequence ID" value="OSX76489.1"/>
    <property type="molecule type" value="Genomic_DNA"/>
</dbReference>
<gene>
    <name evidence="2" type="ORF">BU14_0188s0007</name>
</gene>
<dbReference type="Proteomes" id="UP000218209">
    <property type="component" value="Unassembled WGS sequence"/>
</dbReference>
<evidence type="ECO:0000313" key="2">
    <source>
        <dbReference type="EMBL" id="OSX76489.1"/>
    </source>
</evidence>